<reference evidence="11 12" key="1">
    <citation type="submission" date="2017-09" db="EMBL/GenBank/DDBJ databases">
        <title>Complete genome sequence of Verrucomicrobial strain HZ-65, isolated from freshwater.</title>
        <authorList>
            <person name="Choi A."/>
        </authorList>
    </citation>
    <scope>NUCLEOTIDE SEQUENCE [LARGE SCALE GENOMIC DNA]</scope>
    <source>
        <strain evidence="11 12">HZ-65</strain>
    </source>
</reference>
<keyword evidence="5 8" id="KW-0653">Protein transport</keyword>
<protein>
    <submittedName>
        <fullName evidence="11">Flagellar motor protein MotA</fullName>
    </submittedName>
</protein>
<evidence type="ECO:0000256" key="9">
    <source>
        <dbReference type="SAM" id="Phobius"/>
    </source>
</evidence>
<keyword evidence="7 9" id="KW-0472">Membrane</keyword>
<keyword evidence="11" id="KW-0966">Cell projection</keyword>
<evidence type="ECO:0000256" key="1">
    <source>
        <dbReference type="ARBA" id="ARBA00004651"/>
    </source>
</evidence>
<keyword evidence="2 8" id="KW-0813">Transport</keyword>
<evidence type="ECO:0000259" key="10">
    <source>
        <dbReference type="Pfam" id="PF01618"/>
    </source>
</evidence>
<evidence type="ECO:0000256" key="4">
    <source>
        <dbReference type="ARBA" id="ARBA00022692"/>
    </source>
</evidence>
<dbReference type="PANTHER" id="PTHR30625">
    <property type="entry name" value="PROTEIN TOLQ"/>
    <property type="match status" value="1"/>
</dbReference>
<dbReference type="EMBL" id="CP023344">
    <property type="protein sequence ID" value="ATC62712.1"/>
    <property type="molecule type" value="Genomic_DNA"/>
</dbReference>
<evidence type="ECO:0000313" key="12">
    <source>
        <dbReference type="Proteomes" id="UP000217265"/>
    </source>
</evidence>
<keyword evidence="12" id="KW-1185">Reference proteome</keyword>
<evidence type="ECO:0000256" key="6">
    <source>
        <dbReference type="ARBA" id="ARBA00022989"/>
    </source>
</evidence>
<evidence type="ECO:0000256" key="3">
    <source>
        <dbReference type="ARBA" id="ARBA00022475"/>
    </source>
</evidence>
<organism evidence="11 12">
    <name type="scientific">Nibricoccus aquaticus</name>
    <dbReference type="NCBI Taxonomy" id="2576891"/>
    <lineage>
        <taxon>Bacteria</taxon>
        <taxon>Pseudomonadati</taxon>
        <taxon>Verrucomicrobiota</taxon>
        <taxon>Opitutia</taxon>
        <taxon>Opitutales</taxon>
        <taxon>Opitutaceae</taxon>
        <taxon>Nibricoccus</taxon>
    </lineage>
</organism>
<dbReference type="GO" id="GO:0017038">
    <property type="term" value="P:protein import"/>
    <property type="evidence" value="ECO:0007669"/>
    <property type="project" value="TreeGrafter"/>
</dbReference>
<feature type="transmembrane region" description="Helical" evidence="9">
    <location>
        <begin position="121"/>
        <end position="149"/>
    </location>
</feature>
<keyword evidence="6 9" id="KW-1133">Transmembrane helix</keyword>
<proteinExistence type="inferred from homology"/>
<feature type="transmembrane region" description="Helical" evidence="9">
    <location>
        <begin position="169"/>
        <end position="190"/>
    </location>
</feature>
<keyword evidence="4 9" id="KW-0812">Transmembrane</keyword>
<gene>
    <name evidence="11" type="ORF">CMV30_01310</name>
</gene>
<sequence>MITSSLPFAFLMNQSPMELFHHGGIIMWPILVISLVGLTVVVERVIFLIRENSTREPEVVEKMLERVESGDVEGSIELGKRSKDFVARILTYALTHKDQSLHNAFVRASNNELKRFQQGVAVLDTVITAAPLLGLLGTVTGMMATFGALGASGDVASGAGAIMGGIGEALIATAAGLAIAIIGLVPYNILNSQAEQAKHDIGDASNALELIIKKSETTAS</sequence>
<dbReference type="Pfam" id="PF01618">
    <property type="entry name" value="MotA_ExbB"/>
    <property type="match status" value="1"/>
</dbReference>
<feature type="domain" description="MotA/TolQ/ExbB proton channel" evidence="10">
    <location>
        <begin position="87"/>
        <end position="199"/>
    </location>
</feature>
<comment type="similarity">
    <text evidence="8">Belongs to the exbB/tolQ family.</text>
</comment>
<keyword evidence="11" id="KW-0282">Flagellum</keyword>
<keyword evidence="3" id="KW-1003">Cell membrane</keyword>
<evidence type="ECO:0000256" key="7">
    <source>
        <dbReference type="ARBA" id="ARBA00023136"/>
    </source>
</evidence>
<dbReference type="AlphaFoldDB" id="A0A290QFQ7"/>
<dbReference type="PANTHER" id="PTHR30625:SF15">
    <property type="entry name" value="BIOPOLYMER TRANSPORT PROTEIN EXBB"/>
    <property type="match status" value="1"/>
</dbReference>
<comment type="subcellular location">
    <subcellularLocation>
        <location evidence="1">Cell membrane</location>
        <topology evidence="1">Multi-pass membrane protein</topology>
    </subcellularLocation>
    <subcellularLocation>
        <location evidence="8">Membrane</location>
        <topology evidence="8">Multi-pass membrane protein</topology>
    </subcellularLocation>
</comment>
<dbReference type="GO" id="GO:0005886">
    <property type="term" value="C:plasma membrane"/>
    <property type="evidence" value="ECO:0007669"/>
    <property type="project" value="UniProtKB-SubCell"/>
</dbReference>
<dbReference type="InterPro" id="IPR002898">
    <property type="entry name" value="MotA_ExbB_proton_chnl"/>
</dbReference>
<dbReference type="KEGG" id="vbh:CMV30_01310"/>
<evidence type="ECO:0000256" key="8">
    <source>
        <dbReference type="RuleBase" id="RU004057"/>
    </source>
</evidence>
<feature type="transmembrane region" description="Helical" evidence="9">
    <location>
        <begin position="20"/>
        <end position="42"/>
    </location>
</feature>
<dbReference type="RefSeq" id="WP_096054347.1">
    <property type="nucleotide sequence ID" value="NZ_CP023344.1"/>
</dbReference>
<evidence type="ECO:0000256" key="5">
    <source>
        <dbReference type="ARBA" id="ARBA00022927"/>
    </source>
</evidence>
<evidence type="ECO:0000256" key="2">
    <source>
        <dbReference type="ARBA" id="ARBA00022448"/>
    </source>
</evidence>
<name>A0A290QFQ7_9BACT</name>
<dbReference type="InterPro" id="IPR050790">
    <property type="entry name" value="ExbB/TolQ_transport"/>
</dbReference>
<accession>A0A290QFQ7</accession>
<keyword evidence="11" id="KW-0969">Cilium</keyword>
<dbReference type="OrthoDB" id="4045at2"/>
<evidence type="ECO:0000313" key="11">
    <source>
        <dbReference type="EMBL" id="ATC62712.1"/>
    </source>
</evidence>
<dbReference type="Proteomes" id="UP000217265">
    <property type="component" value="Chromosome"/>
</dbReference>